<feature type="compositionally biased region" description="Polar residues" evidence="1">
    <location>
        <begin position="170"/>
        <end position="182"/>
    </location>
</feature>
<proteinExistence type="predicted"/>
<protein>
    <recommendedName>
        <fullName evidence="2">Codanin-1 C-terminal domain-containing protein</fullName>
    </recommendedName>
</protein>
<feature type="region of interest" description="Disordered" evidence="1">
    <location>
        <begin position="163"/>
        <end position="182"/>
    </location>
</feature>
<feature type="region of interest" description="Disordered" evidence="1">
    <location>
        <begin position="59"/>
        <end position="96"/>
    </location>
</feature>
<dbReference type="InterPro" id="IPR028171">
    <property type="entry name" value="Codanin-1_C"/>
</dbReference>
<evidence type="ECO:0000313" key="4">
    <source>
        <dbReference type="Proteomes" id="UP000594262"/>
    </source>
</evidence>
<dbReference type="OrthoDB" id="20982at2759"/>
<feature type="domain" description="Codanin-1 C-terminal" evidence="2">
    <location>
        <begin position="781"/>
        <end position="893"/>
    </location>
</feature>
<evidence type="ECO:0000259" key="2">
    <source>
        <dbReference type="Pfam" id="PF15296"/>
    </source>
</evidence>
<name>A0A7M5UQE7_9CNID</name>
<sequence length="1023" mass="118141">MADDVLNDLLNGEMKENVVLSALSSNTYILYKGNDVSISEFIPHFMAFLRARLLQNTDQSNSHTPYFSPRQKEEQRKAERSKIKNKSNNNGGKTARLSLQYASSPLKTVNKNNENRNLNNQLHSGIYGISPIKGIETKRGKSGKHKRLNKTVPVVKPTKFELDSMDDFPSMQNNRTQASKNPRRITATTVGTIKTNITPQRIETSNSTHFTSQQSTSFNGNQTSFLEESNFEAQNVDPSFDNIFQGDTSRFATNLTTKTTKKLDFPNDFDMDSLSLRNSRLDRTMTTPTKPSTEILNLDKVAEKKTLDMLSEIYTYICLWNMVPNVTLELYFLFTVLTVRLSTSALDKLLHPFPNIECHIYFAVTCINKMKNLFIILDRKALTLLFENSRLQFFTKADFLEYLEQEIALDDSFNLTSSYLNSMKSPNTGIAFQTDSDNRKSFISDRHFYSFSKKRDAFYSIVRHWEENIGDPEWNMTTFLTKKVHEFMKSSQDGLNNDLQFARLFVGQLLEMHKNQVGDKTEEPDTSDGVLKELKKRDPLRFQSLQNRLTGPSSTCDPCPKLTFTKVEEFFKDFIRIADSYTFNKCLIHVFVTKLKTLDSNTFGLHQHINTELNRSDFSDTLWQDIKTTISELRLCAKFLGYIIFSPYHVITDTKEMDSSREMLSESLHLISFLENSVQNHRLLVTLPWVVDLLSMADKNAFLLDSYKEPLMFLLQIYKQLSHCLRSNTSFLLNFTLTLHIGWLFDQNPSYQFDFYESTFSLQKPIVNYSRNSTVNTIGLDDIVVVDKSFVHMICPYLKVIKKPLSDFKKKVRLDNSTGTFRKITPVRSTDILTISAKSKLKNQLLDGFLKYAPNHVKDCINYVTDRLFINLKHFICEHIFVQCQQNALDEMKNDFVTSLDENGEINKDNLKAANQKLYADCLEKSLLQVRDKCQEYIKRYLSDTAYTTMKCLLPQDTSSKMLEVSPKVVRHNVCNKIQEWLSMNRELFVAGLESLYNRHLNHVIKANKEESLLVFDDVMLTR</sequence>
<dbReference type="EnsemblMetazoa" id="CLYHEMT004063.3">
    <property type="protein sequence ID" value="CLYHEMP004063.3"/>
    <property type="gene ID" value="CLYHEMG004063"/>
</dbReference>
<evidence type="ECO:0000256" key="1">
    <source>
        <dbReference type="SAM" id="MobiDB-lite"/>
    </source>
</evidence>
<dbReference type="InterPro" id="IPR040031">
    <property type="entry name" value="Codanin-1"/>
</dbReference>
<dbReference type="Pfam" id="PF15296">
    <property type="entry name" value="Codanin-1_C"/>
    <property type="match status" value="1"/>
</dbReference>
<dbReference type="RefSeq" id="XP_066923222.1">
    <property type="nucleotide sequence ID" value="XM_067067121.1"/>
</dbReference>
<dbReference type="Proteomes" id="UP000594262">
    <property type="component" value="Unplaced"/>
</dbReference>
<dbReference type="PANTHER" id="PTHR28678:SF1">
    <property type="entry name" value="CODANIN-1"/>
    <property type="match status" value="1"/>
</dbReference>
<reference evidence="3" key="1">
    <citation type="submission" date="2021-01" db="UniProtKB">
        <authorList>
            <consortium name="EnsemblMetazoa"/>
        </authorList>
    </citation>
    <scope>IDENTIFICATION</scope>
</reference>
<dbReference type="AlphaFoldDB" id="A0A7M5UQE7"/>
<dbReference type="GO" id="GO:0006325">
    <property type="term" value="P:chromatin organization"/>
    <property type="evidence" value="ECO:0007669"/>
    <property type="project" value="TreeGrafter"/>
</dbReference>
<evidence type="ECO:0000313" key="3">
    <source>
        <dbReference type="EnsemblMetazoa" id="CLYHEMP004063.3"/>
    </source>
</evidence>
<accession>A0A7M5UQE7</accession>
<dbReference type="GO" id="GO:0005634">
    <property type="term" value="C:nucleus"/>
    <property type="evidence" value="ECO:0007669"/>
    <property type="project" value="TreeGrafter"/>
</dbReference>
<keyword evidence="4" id="KW-1185">Reference proteome</keyword>
<dbReference type="PANTHER" id="PTHR28678">
    <property type="entry name" value="CODANIN-1"/>
    <property type="match status" value="1"/>
</dbReference>
<dbReference type="GeneID" id="136810559"/>
<organism evidence="3 4">
    <name type="scientific">Clytia hemisphaerica</name>
    <dbReference type="NCBI Taxonomy" id="252671"/>
    <lineage>
        <taxon>Eukaryota</taxon>
        <taxon>Metazoa</taxon>
        <taxon>Cnidaria</taxon>
        <taxon>Hydrozoa</taxon>
        <taxon>Hydroidolina</taxon>
        <taxon>Leptothecata</taxon>
        <taxon>Obeliida</taxon>
        <taxon>Clytiidae</taxon>
        <taxon>Clytia</taxon>
    </lineage>
</organism>
<feature type="compositionally biased region" description="Basic and acidic residues" evidence="1">
    <location>
        <begin position="70"/>
        <end position="82"/>
    </location>
</feature>